<evidence type="ECO:0000313" key="2">
    <source>
        <dbReference type="Proteomes" id="UP000828922"/>
    </source>
</evidence>
<dbReference type="EMBL" id="CM038913">
    <property type="protein sequence ID" value="KAH9556536.1"/>
    <property type="molecule type" value="Genomic_DNA"/>
</dbReference>
<organism evidence="1 2">
    <name type="scientific">Sphagnum magellanicum</name>
    <dbReference type="NCBI Taxonomy" id="128215"/>
    <lineage>
        <taxon>Eukaryota</taxon>
        <taxon>Viridiplantae</taxon>
        <taxon>Streptophyta</taxon>
        <taxon>Embryophyta</taxon>
        <taxon>Bryophyta</taxon>
        <taxon>Sphagnophytina</taxon>
        <taxon>Sphagnopsida</taxon>
        <taxon>Sphagnales</taxon>
        <taxon>Sphagnaceae</taxon>
        <taxon>Sphagnum</taxon>
    </lineage>
</organism>
<name>A0ACB8HJY7_9BRYO</name>
<protein>
    <submittedName>
        <fullName evidence="1">Uncharacterized protein</fullName>
    </submittedName>
</protein>
<evidence type="ECO:0000313" key="1">
    <source>
        <dbReference type="EMBL" id="KAH9556536.1"/>
    </source>
</evidence>
<gene>
    <name evidence="1" type="ORF">CY35_07G034400</name>
</gene>
<sequence length="217" mass="24897">MAQSNWEADKMLDVYIYDYLVKRNLQASAKAFLNEGKVSSDPVAIDAPGGFLFEWWSVFWDIFIARTNEKHSEVAASYIETQQLKAREQQQKQQQQQQHQQQHQHQQQQAAQLQQMQLQLLQQHHAQQQHQQQQQRREASHLLNGSANGLGGDALLRQPTANAMATKIYEERLKHPHPRDAVDETAMKAFAAWYSWYCNTLATSPVSPTTDVSKLSG</sequence>
<reference evidence="2" key="1">
    <citation type="journal article" date="2022" name="New Phytol.">
        <title>Phylogenomic structure and speciation in an emerging model: the Sphagnum magellanicum complex (Bryophyta).</title>
        <authorList>
            <person name="Shaw A.J."/>
            <person name="Piatkowski B."/>
            <person name="Duffy A.M."/>
            <person name="Aguero B."/>
            <person name="Imwattana K."/>
            <person name="Nieto-Lugilde M."/>
            <person name="Healey A."/>
            <person name="Weston D.J."/>
            <person name="Patel M.N."/>
            <person name="Schmutz J."/>
            <person name="Grimwood J."/>
            <person name="Yavitt J.B."/>
            <person name="Hassel K."/>
            <person name="Stenoien H.K."/>
            <person name="Flatberg K.I."/>
            <person name="Bickford C.P."/>
            <person name="Hicks K.A."/>
        </authorList>
    </citation>
    <scope>NUCLEOTIDE SEQUENCE [LARGE SCALE GENOMIC DNA]</scope>
</reference>
<keyword evidence="2" id="KW-1185">Reference proteome</keyword>
<accession>A0ACB8HJY7</accession>
<dbReference type="Proteomes" id="UP000828922">
    <property type="component" value="Linkage Group LG07"/>
</dbReference>
<comment type="caution">
    <text evidence="1">The sequence shown here is derived from an EMBL/GenBank/DDBJ whole genome shotgun (WGS) entry which is preliminary data.</text>
</comment>
<proteinExistence type="predicted"/>